<reference evidence="1 2" key="1">
    <citation type="submission" date="2017-04" db="EMBL/GenBank/DDBJ databases">
        <authorList>
            <person name="Afonso C.L."/>
            <person name="Miller P.J."/>
            <person name="Scott M.A."/>
            <person name="Spackman E."/>
            <person name="Goraichik I."/>
            <person name="Dimitrov K.M."/>
            <person name="Suarez D.L."/>
            <person name="Swayne D.E."/>
        </authorList>
    </citation>
    <scope>NUCLEOTIDE SEQUENCE [LARGE SCALE GENOMIC DNA]</scope>
    <source>
        <strain evidence="1 2">DSM 22418</strain>
    </source>
</reference>
<dbReference type="Proteomes" id="UP000192980">
    <property type="component" value="Unassembled WGS sequence"/>
</dbReference>
<dbReference type="OrthoDB" id="1288644at2"/>
<proteinExistence type="predicted"/>
<dbReference type="RefSeq" id="WP_085472525.1">
    <property type="nucleotide sequence ID" value="NZ_FXAU01000003.1"/>
</dbReference>
<sequence length="685" mass="78570">MHPKKYFCALLTVFGVHATHAQDLIKQVPENAEFVTVINNKAIVKHSSFEKINAVLSRLGAFDALDQHQQERTKDIMDLDMSYDRNGYIYRVNNDSLYYIGILIPLKQDNKVEQRLFTDFSSLPTENGYQRRVSPDGKMQAAWNNNVLFLFTGSINNRYFEQEEVANRYGIEIPQYDAAVDAAYAEAAVEAIDFSEDDIEVDTSEAEEWEEDELEAIEEAAAAVDSVAAIVYEEATLADSVETLWEAHDFTLEGDSIEGYTYNYGDDEYDNDAYTDSMYQIEMARNAKNDSIRNNLFTTWLAHDFNTYLTPQKNLSSNKDILAFDPKNTLVRLWVNDLDDVYKNALPYDALTLAYGIKMQNLNYGYKEAMFDLVQDQHTLKLKGAIGLDKEMEQVFKKIYKTKANPRFSKYIPQNHLGYFSLNINTEGYLQQMPALFDRWYGPLLSEHADLVSIAGMALEIAVDEKAIGKVMRGDHLLFVNDLQKVNTEYTDYEYDEDYNYTEVTKTKEEFIPSFLWMFTSEDQRLYKKLLTYGEKTVKIQEEDGIYTILENKSTTIYITFKDDIVFISNDREQILSIKENRFRSVANGQIKKDIQNNILNAVVHTAAIPETLNKLGVPVINSWKKTVDQLSNYGDIAVRAHGLKGNKLTGEVAITFPRQGENALQYLLDQLIDNVDESMTTSLW</sequence>
<dbReference type="EMBL" id="FXAU01000003">
    <property type="protein sequence ID" value="SMG27965.1"/>
    <property type="molecule type" value="Genomic_DNA"/>
</dbReference>
<keyword evidence="2" id="KW-1185">Reference proteome</keyword>
<evidence type="ECO:0008006" key="3">
    <source>
        <dbReference type="Google" id="ProtNLM"/>
    </source>
</evidence>
<dbReference type="STRING" id="561061.SAMN05660862_1752"/>
<organism evidence="1 2">
    <name type="scientific">Sphingobacterium psychroaquaticum</name>
    <dbReference type="NCBI Taxonomy" id="561061"/>
    <lineage>
        <taxon>Bacteria</taxon>
        <taxon>Pseudomonadati</taxon>
        <taxon>Bacteroidota</taxon>
        <taxon>Sphingobacteriia</taxon>
        <taxon>Sphingobacteriales</taxon>
        <taxon>Sphingobacteriaceae</taxon>
        <taxon>Sphingobacterium</taxon>
    </lineage>
</organism>
<gene>
    <name evidence="1" type="ORF">SAMN05660862_1752</name>
</gene>
<dbReference type="AlphaFoldDB" id="A0A1X7JKW3"/>
<protein>
    <recommendedName>
        <fullName evidence="3">DUF4836 domain-containing protein</fullName>
    </recommendedName>
</protein>
<evidence type="ECO:0000313" key="2">
    <source>
        <dbReference type="Proteomes" id="UP000192980"/>
    </source>
</evidence>
<name>A0A1X7JKW3_9SPHI</name>
<accession>A0A1X7JKW3</accession>
<evidence type="ECO:0000313" key="1">
    <source>
        <dbReference type="EMBL" id="SMG27965.1"/>
    </source>
</evidence>